<dbReference type="Pfam" id="PF12801">
    <property type="entry name" value="Fer4_5"/>
    <property type="match status" value="2"/>
</dbReference>
<keyword evidence="7" id="KW-0411">Iron-sulfur</keyword>
<feature type="domain" description="4Fe-4S ferredoxin-type" evidence="9">
    <location>
        <begin position="227"/>
        <end position="257"/>
    </location>
</feature>
<evidence type="ECO:0000313" key="10">
    <source>
        <dbReference type="EMBL" id="EME71446.1"/>
    </source>
</evidence>
<proteinExistence type="predicted"/>
<evidence type="ECO:0000256" key="3">
    <source>
        <dbReference type="ARBA" id="ARBA00022723"/>
    </source>
</evidence>
<keyword evidence="4" id="KW-0677">Repeat</keyword>
<dbReference type="EMBL" id="AONQ01000005">
    <property type="protein sequence ID" value="EME71446.1"/>
    <property type="molecule type" value="Genomic_DNA"/>
</dbReference>
<evidence type="ECO:0000313" key="11">
    <source>
        <dbReference type="Proteomes" id="UP000011744"/>
    </source>
</evidence>
<dbReference type="OrthoDB" id="9806398at2"/>
<evidence type="ECO:0000259" key="9">
    <source>
        <dbReference type="PROSITE" id="PS51379"/>
    </source>
</evidence>
<evidence type="ECO:0000256" key="2">
    <source>
        <dbReference type="ARBA" id="ARBA00022485"/>
    </source>
</evidence>
<feature type="transmembrane region" description="Helical" evidence="8">
    <location>
        <begin position="145"/>
        <end position="163"/>
    </location>
</feature>
<keyword evidence="5" id="KW-0249">Electron transport</keyword>
<dbReference type="SUPFAM" id="SSF54862">
    <property type="entry name" value="4Fe-4S ferredoxins"/>
    <property type="match status" value="1"/>
</dbReference>
<keyword evidence="8" id="KW-0812">Transmembrane</keyword>
<evidence type="ECO:0000256" key="1">
    <source>
        <dbReference type="ARBA" id="ARBA00022448"/>
    </source>
</evidence>
<evidence type="ECO:0000256" key="7">
    <source>
        <dbReference type="ARBA" id="ARBA00023014"/>
    </source>
</evidence>
<dbReference type="InterPro" id="IPR011886">
    <property type="entry name" value="NapH_MauN"/>
</dbReference>
<keyword evidence="8" id="KW-1133">Transmembrane helix</keyword>
<gene>
    <name evidence="10" type="primary">napH</name>
    <name evidence="10" type="ORF">H261_03518</name>
</gene>
<evidence type="ECO:0000256" key="4">
    <source>
        <dbReference type="ARBA" id="ARBA00022737"/>
    </source>
</evidence>
<dbReference type="PANTHER" id="PTHR30176">
    <property type="entry name" value="FERREDOXIN-TYPE PROTEIN NAPH"/>
    <property type="match status" value="1"/>
</dbReference>
<evidence type="ECO:0000256" key="6">
    <source>
        <dbReference type="ARBA" id="ARBA00023004"/>
    </source>
</evidence>
<dbReference type="Gene3D" id="3.30.70.20">
    <property type="match status" value="1"/>
</dbReference>
<dbReference type="Pfam" id="PF12838">
    <property type="entry name" value="Fer4_7"/>
    <property type="match status" value="1"/>
</dbReference>
<keyword evidence="1" id="KW-0813">Transport</keyword>
<feature type="transmembrane region" description="Helical" evidence="8">
    <location>
        <begin position="39"/>
        <end position="56"/>
    </location>
</feature>
<dbReference type="NCBIfam" id="TIGR02163">
    <property type="entry name" value="napH"/>
    <property type="match status" value="1"/>
</dbReference>
<feature type="domain" description="4Fe-4S ferredoxin-type" evidence="9">
    <location>
        <begin position="263"/>
        <end position="292"/>
    </location>
</feature>
<feature type="transmembrane region" description="Helical" evidence="8">
    <location>
        <begin position="76"/>
        <end position="105"/>
    </location>
</feature>
<keyword evidence="11" id="KW-1185">Reference proteome</keyword>
<sequence>MSAARAAHPGIDNPGASAVAAKGWLAANKWLLARRLSQALVVAVFLTGPLWGVWIAKGNLASSLTLGVLPLTDPLMVLQALAAGHVMTAAALIGAAIVLAAYLVVGGRMYCSWVCPVNAVTDLAHWLRTRLGIEKGLSLNRRTRLWVLGGVLAASAVTGAIAWELVNPVTMLHRGLVTGSILTFGSASLITLAVFLFDLGVAQRGWCTHLCPVGAFYGLLGRAAVLRVAAVNRAACDDCMDCFAVCPERHVIAPALRGADKGVGPVIMSHDCTNCGRCIDVCSKTVFRFDTRFHNVPSDAPPSKAGVKAA</sequence>
<feature type="transmembrane region" description="Helical" evidence="8">
    <location>
        <begin position="175"/>
        <end position="197"/>
    </location>
</feature>
<dbReference type="Proteomes" id="UP000011744">
    <property type="component" value="Unassembled WGS sequence"/>
</dbReference>
<keyword evidence="3" id="KW-0479">Metal-binding</keyword>
<dbReference type="GO" id="GO:0051539">
    <property type="term" value="F:4 iron, 4 sulfur cluster binding"/>
    <property type="evidence" value="ECO:0007669"/>
    <property type="project" value="UniProtKB-KW"/>
</dbReference>
<evidence type="ECO:0000256" key="8">
    <source>
        <dbReference type="SAM" id="Phobius"/>
    </source>
</evidence>
<dbReference type="AlphaFoldDB" id="M2YEN7"/>
<keyword evidence="6" id="KW-0408">Iron</keyword>
<dbReference type="GO" id="GO:0005886">
    <property type="term" value="C:plasma membrane"/>
    <property type="evidence" value="ECO:0007669"/>
    <property type="project" value="TreeGrafter"/>
</dbReference>
<protein>
    <submittedName>
        <fullName evidence="10">Quinol dehydrogenase membrane component</fullName>
    </submittedName>
</protein>
<dbReference type="RefSeq" id="WP_008614355.1">
    <property type="nucleotide sequence ID" value="NZ_AONQ01000005.1"/>
</dbReference>
<comment type="caution">
    <text evidence="10">The sequence shown here is derived from an EMBL/GenBank/DDBJ whole genome shotgun (WGS) entry which is preliminary data.</text>
</comment>
<reference evidence="10 11" key="1">
    <citation type="journal article" date="2014" name="Genome Announc.">
        <title>Draft Genome Sequence of Magnetospirillum sp. Strain SO-1, a Freshwater Magnetotactic Bacterium Isolated from the Ol'khovka River, Russia.</title>
        <authorList>
            <person name="Grouzdev D.S."/>
            <person name="Dziuba M.V."/>
            <person name="Sukhacheva M.S."/>
            <person name="Mardanov A.V."/>
            <person name="Beletskiy A.V."/>
            <person name="Kuznetsov B.B."/>
            <person name="Skryabin K.G."/>
        </authorList>
    </citation>
    <scope>NUCLEOTIDE SEQUENCE [LARGE SCALE GENOMIC DNA]</scope>
    <source>
        <strain evidence="10 11">SO-1</strain>
    </source>
</reference>
<accession>M2YEN7</accession>
<dbReference type="InterPro" id="IPR017896">
    <property type="entry name" value="4Fe4S_Fe-S-bd"/>
</dbReference>
<dbReference type="NCBIfam" id="NF007013">
    <property type="entry name" value="PRK09477.1"/>
    <property type="match status" value="1"/>
</dbReference>
<dbReference type="PANTHER" id="PTHR30176:SF3">
    <property type="entry name" value="FERREDOXIN-TYPE PROTEIN NAPH"/>
    <property type="match status" value="1"/>
</dbReference>
<keyword evidence="2" id="KW-0004">4Fe-4S</keyword>
<dbReference type="PROSITE" id="PS51379">
    <property type="entry name" value="4FE4S_FER_2"/>
    <property type="match status" value="2"/>
</dbReference>
<organism evidence="10 11">
    <name type="scientific">Paramagnetospirillum caucaseum</name>
    <dbReference type="NCBI Taxonomy" id="1244869"/>
    <lineage>
        <taxon>Bacteria</taxon>
        <taxon>Pseudomonadati</taxon>
        <taxon>Pseudomonadota</taxon>
        <taxon>Alphaproteobacteria</taxon>
        <taxon>Rhodospirillales</taxon>
        <taxon>Magnetospirillaceae</taxon>
        <taxon>Paramagnetospirillum</taxon>
    </lineage>
</organism>
<dbReference type="eggNOG" id="COG0348">
    <property type="taxonomic scope" value="Bacteria"/>
</dbReference>
<dbReference type="InterPro" id="IPR051684">
    <property type="entry name" value="Electron_Trans/Redox"/>
</dbReference>
<dbReference type="PATRIC" id="fig|1244869.3.peg.703"/>
<dbReference type="STRING" id="1244869.H261_03518"/>
<name>M2YEN7_9PROT</name>
<dbReference type="GO" id="GO:0046872">
    <property type="term" value="F:metal ion binding"/>
    <property type="evidence" value="ECO:0007669"/>
    <property type="project" value="UniProtKB-KW"/>
</dbReference>
<evidence type="ECO:0000256" key="5">
    <source>
        <dbReference type="ARBA" id="ARBA00022982"/>
    </source>
</evidence>
<keyword evidence="8" id="KW-0472">Membrane</keyword>